<feature type="transmembrane region" description="Helical" evidence="5">
    <location>
        <begin position="21"/>
        <end position="41"/>
    </location>
</feature>
<keyword evidence="5" id="KW-1003">Cell membrane</keyword>
<feature type="transmembrane region" description="Helical" evidence="5">
    <location>
        <begin position="53"/>
        <end position="73"/>
    </location>
</feature>
<feature type="domain" description="ABC transmembrane type-2" evidence="6">
    <location>
        <begin position="17"/>
        <end position="242"/>
    </location>
</feature>
<evidence type="ECO:0000256" key="5">
    <source>
        <dbReference type="RuleBase" id="RU361157"/>
    </source>
</evidence>
<dbReference type="PANTHER" id="PTHR43077">
    <property type="entry name" value="TRANSPORT PERMEASE YVFS-RELATED"/>
    <property type="match status" value="1"/>
</dbReference>
<gene>
    <name evidence="7" type="ORF">AWM72_06110</name>
    <name evidence="8" type="ORF">CYJ28_09370</name>
</gene>
<reference evidence="9" key="2">
    <citation type="submission" date="2016-01" db="EMBL/GenBank/DDBJ databases">
        <title>Six Aerococcus type strain genome sequencing and assembly using PacBio and Illumina Hiseq.</title>
        <authorList>
            <person name="Carkaci D."/>
            <person name="Dargis R."/>
            <person name="Nielsen X.C."/>
            <person name="Skovgaard O."/>
            <person name="Fuursted K."/>
            <person name="Christensen J.J."/>
        </authorList>
    </citation>
    <scope>NUCLEOTIDE SEQUENCE [LARGE SCALE GENOMIC DNA]</scope>
    <source>
        <strain evidence="9">CCUG43001</strain>
    </source>
</reference>
<keyword evidence="4 5" id="KW-0472">Membrane</keyword>
<evidence type="ECO:0000256" key="2">
    <source>
        <dbReference type="ARBA" id="ARBA00022692"/>
    </source>
</evidence>
<dbReference type="RefSeq" id="WP_067974875.1">
    <property type="nucleotide sequence ID" value="NZ_CAJHKM010000001.1"/>
</dbReference>
<proteinExistence type="inferred from homology"/>
<keyword evidence="3 5" id="KW-1133">Transmembrane helix</keyword>
<dbReference type="KEGG" id="asan:AWM72_06110"/>
<evidence type="ECO:0000313" key="7">
    <source>
        <dbReference type="EMBL" id="AMB94362.1"/>
    </source>
</evidence>
<feature type="transmembrane region" description="Helical" evidence="5">
    <location>
        <begin position="217"/>
        <end position="237"/>
    </location>
</feature>
<evidence type="ECO:0000256" key="4">
    <source>
        <dbReference type="ARBA" id="ARBA00023136"/>
    </source>
</evidence>
<keyword evidence="5" id="KW-0813">Transport</keyword>
<evidence type="ECO:0000256" key="3">
    <source>
        <dbReference type="ARBA" id="ARBA00022989"/>
    </source>
</evidence>
<comment type="subcellular location">
    <subcellularLocation>
        <location evidence="5">Cell membrane</location>
        <topology evidence="5">Multi-pass membrane protein</topology>
    </subcellularLocation>
    <subcellularLocation>
        <location evidence="1">Membrane</location>
        <topology evidence="1">Multi-pass membrane protein</topology>
    </subcellularLocation>
</comment>
<accession>A0A0X8FBR9</accession>
<protein>
    <recommendedName>
        <fullName evidence="5">Transport permease protein</fullName>
    </recommendedName>
</protein>
<comment type="similarity">
    <text evidence="5">Belongs to the ABC-2 integral membrane protein family.</text>
</comment>
<dbReference type="PANTHER" id="PTHR43077:SF10">
    <property type="entry name" value="TRANSPORT PERMEASE PROTEIN"/>
    <property type="match status" value="1"/>
</dbReference>
<evidence type="ECO:0000256" key="1">
    <source>
        <dbReference type="ARBA" id="ARBA00004141"/>
    </source>
</evidence>
<dbReference type="InterPro" id="IPR013525">
    <property type="entry name" value="ABC2_TM"/>
</dbReference>
<dbReference type="Pfam" id="PF01061">
    <property type="entry name" value="ABC2_membrane"/>
    <property type="match status" value="1"/>
</dbReference>
<dbReference type="EMBL" id="CP014160">
    <property type="protein sequence ID" value="AMB94362.1"/>
    <property type="molecule type" value="Genomic_DNA"/>
</dbReference>
<organism evidence="7 9">
    <name type="scientific">Aerococcus sanguinicola</name>
    <dbReference type="NCBI Taxonomy" id="119206"/>
    <lineage>
        <taxon>Bacteria</taxon>
        <taxon>Bacillati</taxon>
        <taxon>Bacillota</taxon>
        <taxon>Bacilli</taxon>
        <taxon>Lactobacillales</taxon>
        <taxon>Aerococcaceae</taxon>
        <taxon>Aerococcus</taxon>
    </lineage>
</organism>
<dbReference type="GO" id="GO:0005886">
    <property type="term" value="C:plasma membrane"/>
    <property type="evidence" value="ECO:0007669"/>
    <property type="project" value="UniProtKB-SubCell"/>
</dbReference>
<evidence type="ECO:0000313" key="9">
    <source>
        <dbReference type="Proteomes" id="UP000069912"/>
    </source>
</evidence>
<reference evidence="7 9" key="1">
    <citation type="journal article" date="2016" name="Genome Announc.">
        <title>Complete Genome Sequences of Aerococcus christensenii CCUG 28831T, Aerococcus sanguinicola CCUG 43001T, Aerococcus urinae CCUG 36881T, Aerococcus urinaeequi CCUG 28094T, Aerococcus urinaehominis CCUG 42038 BT, and Aerococcus viridans CCUG 4311T.</title>
        <authorList>
            <person name="Carkaci D."/>
            <person name="Dargis R."/>
            <person name="Nielsen X.C."/>
            <person name="Skovgaard O."/>
            <person name="Fuursted K."/>
            <person name="Christensen J.J."/>
        </authorList>
    </citation>
    <scope>NUCLEOTIDE SEQUENCE [LARGE SCALE GENOMIC DNA]</scope>
    <source>
        <strain evidence="7 9">CCUG43001</strain>
    </source>
</reference>
<feature type="transmembrane region" description="Helical" evidence="5">
    <location>
        <begin position="167"/>
        <end position="186"/>
    </location>
</feature>
<dbReference type="OrthoDB" id="2589236at2"/>
<dbReference type="AlphaFoldDB" id="A0A0X8FBR9"/>
<dbReference type="PROSITE" id="PS51012">
    <property type="entry name" value="ABC_TM2"/>
    <property type="match status" value="1"/>
</dbReference>
<dbReference type="GO" id="GO:0140359">
    <property type="term" value="F:ABC-type transporter activity"/>
    <property type="evidence" value="ECO:0007669"/>
    <property type="project" value="InterPro"/>
</dbReference>
<feature type="transmembrane region" description="Helical" evidence="5">
    <location>
        <begin position="94"/>
        <end position="117"/>
    </location>
</feature>
<sequence length="246" mass="28063">MLTIMKQDLVNLFKNKPIMTYLLLYPLLLIRVTGFVFSPLFSDDLLTAYDYYGVTMMIYLSMATVIILPELLFGHQVKYANYRIVYSPIARYKVYLSKLIVAIAVSYVILASYILIFNTSGWVNYGGRHVFDILLLDLSLVTFSVTYGGAFCLLLKSEDLATKILNLVINLFAMLSGLFFPMSIFGKRISQIANLSPIGQVMESFFEIIYDNNNHSLSTTMMILLLASLIFLFIIHLKYHPEDFGE</sequence>
<dbReference type="Proteomes" id="UP000234239">
    <property type="component" value="Unassembled WGS sequence"/>
</dbReference>
<dbReference type="EMBL" id="PKGY01000007">
    <property type="protein sequence ID" value="PKZ20685.1"/>
    <property type="molecule type" value="Genomic_DNA"/>
</dbReference>
<name>A0A0X8FBR9_9LACT</name>
<dbReference type="InterPro" id="IPR047817">
    <property type="entry name" value="ABC2_TM_bact-type"/>
</dbReference>
<evidence type="ECO:0000313" key="10">
    <source>
        <dbReference type="Proteomes" id="UP000234239"/>
    </source>
</evidence>
<feature type="transmembrane region" description="Helical" evidence="5">
    <location>
        <begin position="129"/>
        <end position="155"/>
    </location>
</feature>
<dbReference type="Proteomes" id="UP000069912">
    <property type="component" value="Chromosome"/>
</dbReference>
<keyword evidence="2 5" id="KW-0812">Transmembrane</keyword>
<evidence type="ECO:0000259" key="6">
    <source>
        <dbReference type="PROSITE" id="PS51012"/>
    </source>
</evidence>
<keyword evidence="9" id="KW-1185">Reference proteome</keyword>
<reference evidence="8 10" key="3">
    <citation type="submission" date="2017-12" db="EMBL/GenBank/DDBJ databases">
        <title>Phylogenetic diversity of female urinary microbiome.</title>
        <authorList>
            <person name="Thomas-White K."/>
            <person name="Wolfe A.J."/>
        </authorList>
    </citation>
    <scope>NUCLEOTIDE SEQUENCE [LARGE SCALE GENOMIC DNA]</scope>
    <source>
        <strain evidence="8 10">UMB0139</strain>
    </source>
</reference>
<evidence type="ECO:0000313" key="8">
    <source>
        <dbReference type="EMBL" id="PKZ20685.1"/>
    </source>
</evidence>
<dbReference type="InterPro" id="IPR051328">
    <property type="entry name" value="T7SS_ABC-Transporter"/>
</dbReference>
<dbReference type="GeneID" id="92903639"/>